<dbReference type="PATRIC" id="fig|1123500.6.peg.1131"/>
<dbReference type="Pfam" id="PF06207">
    <property type="entry name" value="DUF1002"/>
    <property type="match status" value="1"/>
</dbReference>
<dbReference type="AlphaFoldDB" id="A0A0R2FSF8"/>
<dbReference type="FunCoup" id="A0A0R2FSF8">
    <property type="interactions" value="8"/>
</dbReference>
<dbReference type="EMBL" id="JQAX01000004">
    <property type="protein sequence ID" value="KRN31248.1"/>
    <property type="molecule type" value="Genomic_DNA"/>
</dbReference>
<sequence>MTIRILLATMVGLTALISSMYVQVANAAQTQAEQNRPLSQPYVVYGAAAQQKHQVAQTLGVTAKYATLTTTGADARYIGLSGISDEAMISSVALAPAEPGTGTLVNIEPFEGQNNILQVKSQQYAMAATMAGVKDVIITVTANKPVSGEAALAGVYKALDQDGIPLDDQNTAAANNVLSATSGAIQDNADDKKYPGKLTAAVTETAGDLAKEKQAGNPITINIIIDQLTINLRKQGIEKQTSSVAVQNISQALSEVNAAPISDSKGFIKNTGHLSDTLQDSAGDVMAKVKDFANSADAKEATNWFMINIWEPVKQFLANLF</sequence>
<dbReference type="RefSeq" id="WP_022791897.1">
    <property type="nucleotide sequence ID" value="NZ_ATUU01000004.1"/>
</dbReference>
<dbReference type="Proteomes" id="UP000051296">
    <property type="component" value="Unassembled WGS sequence"/>
</dbReference>
<feature type="chain" id="PRO_5006417109" description="DUF1002 domain-containing protein" evidence="1">
    <location>
        <begin position="28"/>
        <end position="321"/>
    </location>
</feature>
<proteinExistence type="predicted"/>
<dbReference type="InterPro" id="IPR009343">
    <property type="entry name" value="DUF1002"/>
</dbReference>
<keyword evidence="3" id="KW-1185">Reference proteome</keyword>
<accession>A0A0R2FSF8</accession>
<dbReference type="STRING" id="1123500.GCA_000420365_01183"/>
<name>A0A0R2FSF8_9LACO</name>
<evidence type="ECO:0000256" key="1">
    <source>
        <dbReference type="SAM" id="SignalP"/>
    </source>
</evidence>
<reference evidence="2 3" key="1">
    <citation type="journal article" date="2015" name="Genome Announc.">
        <title>Expanding the biotechnology potential of lactobacilli through comparative genomics of 213 strains and associated genera.</title>
        <authorList>
            <person name="Sun Z."/>
            <person name="Harris H.M."/>
            <person name="McCann A."/>
            <person name="Guo C."/>
            <person name="Argimon S."/>
            <person name="Zhang W."/>
            <person name="Yang X."/>
            <person name="Jeffery I.B."/>
            <person name="Cooney J.C."/>
            <person name="Kagawa T.F."/>
            <person name="Liu W."/>
            <person name="Song Y."/>
            <person name="Salvetti E."/>
            <person name="Wrobel A."/>
            <person name="Rasinkangas P."/>
            <person name="Parkhill J."/>
            <person name="Rea M.C."/>
            <person name="O'Sullivan O."/>
            <person name="Ritari J."/>
            <person name="Douillard F.P."/>
            <person name="Paul Ross R."/>
            <person name="Yang R."/>
            <person name="Briner A.E."/>
            <person name="Felis G.E."/>
            <person name="de Vos W.M."/>
            <person name="Barrangou R."/>
            <person name="Klaenhammer T.R."/>
            <person name="Caufield P.W."/>
            <person name="Cui Y."/>
            <person name="Zhang H."/>
            <person name="O'Toole P.W."/>
        </authorList>
    </citation>
    <scope>NUCLEOTIDE SEQUENCE [LARGE SCALE GENOMIC DNA]</scope>
    <source>
        <strain evidence="2 3">DSM 20190</strain>
    </source>
</reference>
<evidence type="ECO:0008006" key="4">
    <source>
        <dbReference type="Google" id="ProtNLM"/>
    </source>
</evidence>
<comment type="caution">
    <text evidence="2">The sequence shown here is derived from an EMBL/GenBank/DDBJ whole genome shotgun (WGS) entry which is preliminary data.</text>
</comment>
<evidence type="ECO:0000313" key="2">
    <source>
        <dbReference type="EMBL" id="KRN31248.1"/>
    </source>
</evidence>
<protein>
    <recommendedName>
        <fullName evidence="4">DUF1002 domain-containing protein</fullName>
    </recommendedName>
</protein>
<organism evidence="2 3">
    <name type="scientific">Weissella halotolerans DSM 20190</name>
    <dbReference type="NCBI Taxonomy" id="1123500"/>
    <lineage>
        <taxon>Bacteria</taxon>
        <taxon>Bacillati</taxon>
        <taxon>Bacillota</taxon>
        <taxon>Bacilli</taxon>
        <taxon>Lactobacillales</taxon>
        <taxon>Lactobacillaceae</taxon>
        <taxon>Weissella</taxon>
    </lineage>
</organism>
<keyword evidence="1" id="KW-0732">Signal</keyword>
<evidence type="ECO:0000313" key="3">
    <source>
        <dbReference type="Proteomes" id="UP000051296"/>
    </source>
</evidence>
<dbReference type="InParanoid" id="A0A0R2FSF8"/>
<gene>
    <name evidence="2" type="ORF">IV68_GL001131</name>
</gene>
<dbReference type="eggNOG" id="COG4086">
    <property type="taxonomic scope" value="Bacteria"/>
</dbReference>
<feature type="signal peptide" evidence="1">
    <location>
        <begin position="1"/>
        <end position="27"/>
    </location>
</feature>